<accession>A0AAW1WIU8</accession>
<evidence type="ECO:0000313" key="7">
    <source>
        <dbReference type="EMBL" id="KAK9924815.1"/>
    </source>
</evidence>
<feature type="compositionally biased region" description="Polar residues" evidence="5">
    <location>
        <begin position="275"/>
        <end position="286"/>
    </location>
</feature>
<dbReference type="InterPro" id="IPR000253">
    <property type="entry name" value="FHA_dom"/>
</dbReference>
<comment type="similarity">
    <text evidence="4">Belongs to the HSF family.</text>
</comment>
<dbReference type="InterPro" id="IPR036390">
    <property type="entry name" value="WH_DNA-bd_sf"/>
</dbReference>
<dbReference type="Gene3D" id="1.10.10.10">
    <property type="entry name" value="Winged helix-like DNA-binding domain superfamily/Winged helix DNA-binding domain"/>
    <property type="match status" value="1"/>
</dbReference>
<reference evidence="7 8" key="1">
    <citation type="journal article" date="2023" name="G3 (Bethesda)">
        <title>A chromosome-length genome assembly and annotation of blackberry (Rubus argutus, cv. 'Hillquist').</title>
        <authorList>
            <person name="Bruna T."/>
            <person name="Aryal R."/>
            <person name="Dudchenko O."/>
            <person name="Sargent D.J."/>
            <person name="Mead D."/>
            <person name="Buti M."/>
            <person name="Cavallini A."/>
            <person name="Hytonen T."/>
            <person name="Andres J."/>
            <person name="Pham M."/>
            <person name="Weisz D."/>
            <person name="Mascagni F."/>
            <person name="Usai G."/>
            <person name="Natali L."/>
            <person name="Bassil N."/>
            <person name="Fernandez G.E."/>
            <person name="Lomsadze A."/>
            <person name="Armour M."/>
            <person name="Olukolu B."/>
            <person name="Poorten T."/>
            <person name="Britton C."/>
            <person name="Davik J."/>
            <person name="Ashrafi H."/>
            <person name="Aiden E.L."/>
            <person name="Borodovsky M."/>
            <person name="Worthington M."/>
        </authorList>
    </citation>
    <scope>NUCLEOTIDE SEQUENCE [LARGE SCALE GENOMIC DNA]</scope>
    <source>
        <strain evidence="7">PI 553951</strain>
    </source>
</reference>
<keyword evidence="3" id="KW-0539">Nucleus</keyword>
<evidence type="ECO:0000256" key="1">
    <source>
        <dbReference type="ARBA" id="ARBA00004123"/>
    </source>
</evidence>
<comment type="subcellular location">
    <subcellularLocation>
        <location evidence="1">Nucleus</location>
    </subcellularLocation>
</comment>
<dbReference type="SUPFAM" id="SSF49879">
    <property type="entry name" value="SMAD/FHA domain"/>
    <property type="match status" value="1"/>
</dbReference>
<feature type="region of interest" description="Disordered" evidence="5">
    <location>
        <begin position="275"/>
        <end position="298"/>
    </location>
</feature>
<dbReference type="GO" id="GO:0043565">
    <property type="term" value="F:sequence-specific DNA binding"/>
    <property type="evidence" value="ECO:0007669"/>
    <property type="project" value="InterPro"/>
</dbReference>
<proteinExistence type="inferred from homology"/>
<dbReference type="EMBL" id="JBEDUW010000006">
    <property type="protein sequence ID" value="KAK9924815.1"/>
    <property type="molecule type" value="Genomic_DNA"/>
</dbReference>
<gene>
    <name evidence="7" type="ORF">M0R45_033164</name>
</gene>
<protein>
    <recommendedName>
        <fullName evidence="6">HSF-type DNA-binding domain-containing protein</fullName>
    </recommendedName>
</protein>
<dbReference type="SMART" id="SM00415">
    <property type="entry name" value="HSF"/>
    <property type="match status" value="1"/>
</dbReference>
<dbReference type="AlphaFoldDB" id="A0AAW1WIU8"/>
<dbReference type="InterPro" id="IPR050923">
    <property type="entry name" value="Cell_Proc_Reg/RNA_Proc"/>
</dbReference>
<name>A0AAW1WIU8_RUBAR</name>
<dbReference type="GO" id="GO:0006357">
    <property type="term" value="P:regulation of transcription by RNA polymerase II"/>
    <property type="evidence" value="ECO:0007669"/>
    <property type="project" value="UniProtKB-ARBA"/>
</dbReference>
<dbReference type="InterPro" id="IPR008984">
    <property type="entry name" value="SMAD_FHA_dom_sf"/>
</dbReference>
<dbReference type="Pfam" id="PF00498">
    <property type="entry name" value="FHA"/>
    <property type="match status" value="1"/>
</dbReference>
<dbReference type="Proteomes" id="UP001457282">
    <property type="component" value="Unassembled WGS sequence"/>
</dbReference>
<dbReference type="Gene3D" id="2.60.200.20">
    <property type="match status" value="1"/>
</dbReference>
<evidence type="ECO:0000256" key="2">
    <source>
        <dbReference type="ARBA" id="ARBA00023125"/>
    </source>
</evidence>
<keyword evidence="8" id="KW-1185">Reference proteome</keyword>
<evidence type="ECO:0000313" key="8">
    <source>
        <dbReference type="Proteomes" id="UP001457282"/>
    </source>
</evidence>
<dbReference type="GO" id="GO:0005634">
    <property type="term" value="C:nucleus"/>
    <property type="evidence" value="ECO:0007669"/>
    <property type="project" value="UniProtKB-SubCell"/>
</dbReference>
<comment type="caution">
    <text evidence="7">The sequence shown here is derived from an EMBL/GenBank/DDBJ whole genome shotgun (WGS) entry which is preliminary data.</text>
</comment>
<dbReference type="PANTHER" id="PTHR23308">
    <property type="entry name" value="NUCLEAR INHIBITOR OF PROTEIN PHOSPHATASE-1"/>
    <property type="match status" value="1"/>
</dbReference>
<evidence type="ECO:0000259" key="6">
    <source>
        <dbReference type="SMART" id="SM00415"/>
    </source>
</evidence>
<evidence type="ECO:0000256" key="3">
    <source>
        <dbReference type="ARBA" id="ARBA00023242"/>
    </source>
</evidence>
<dbReference type="InterPro" id="IPR036388">
    <property type="entry name" value="WH-like_DNA-bd_sf"/>
</dbReference>
<dbReference type="GO" id="GO:0003700">
    <property type="term" value="F:DNA-binding transcription factor activity"/>
    <property type="evidence" value="ECO:0007669"/>
    <property type="project" value="InterPro"/>
</dbReference>
<sequence length="298" mass="34690">MDEPPQFVKVKEEPVELEAEVPPQPIRFIQELFDVLQMDNMRDVISWNQNDDCRFTVHHRARFSEVIPTHFTGVGSLKRFIQLLRNYGFKKYGLEFWHKDRMLCKDKPMLLRNHLPIGHRSVLHQKKRLLPHHILPEKLGHHLMCGRDALSFDFHFLCVVLKNQPLGVPYAFPTWSEAPCDRFRLDVFKDSVMIKQLPVYEKGAYIFGRMDVCDFVLGHLSCYSSREIKIYELGSTHGTFINDIQVNKKVYEDLSVGDSIRFGQSSRSYIFQKGTTEQPGNRQNTLDAEVNTEEGPGH</sequence>
<evidence type="ECO:0000256" key="5">
    <source>
        <dbReference type="SAM" id="MobiDB-lite"/>
    </source>
</evidence>
<evidence type="ECO:0000256" key="4">
    <source>
        <dbReference type="RuleBase" id="RU004020"/>
    </source>
</evidence>
<feature type="domain" description="HSF-type DNA-binding" evidence="6">
    <location>
        <begin position="24"/>
        <end position="120"/>
    </location>
</feature>
<dbReference type="InterPro" id="IPR000232">
    <property type="entry name" value="HSF_DNA-bd"/>
</dbReference>
<keyword evidence="2" id="KW-0238">DNA-binding</keyword>
<dbReference type="Pfam" id="PF00447">
    <property type="entry name" value="HSF_DNA-bind"/>
    <property type="match status" value="1"/>
</dbReference>
<organism evidence="7 8">
    <name type="scientific">Rubus argutus</name>
    <name type="common">Southern blackberry</name>
    <dbReference type="NCBI Taxonomy" id="59490"/>
    <lineage>
        <taxon>Eukaryota</taxon>
        <taxon>Viridiplantae</taxon>
        <taxon>Streptophyta</taxon>
        <taxon>Embryophyta</taxon>
        <taxon>Tracheophyta</taxon>
        <taxon>Spermatophyta</taxon>
        <taxon>Magnoliopsida</taxon>
        <taxon>eudicotyledons</taxon>
        <taxon>Gunneridae</taxon>
        <taxon>Pentapetalae</taxon>
        <taxon>rosids</taxon>
        <taxon>fabids</taxon>
        <taxon>Rosales</taxon>
        <taxon>Rosaceae</taxon>
        <taxon>Rosoideae</taxon>
        <taxon>Rosoideae incertae sedis</taxon>
        <taxon>Rubus</taxon>
    </lineage>
</organism>
<dbReference type="SUPFAM" id="SSF46785">
    <property type="entry name" value="Winged helix' DNA-binding domain"/>
    <property type="match status" value="1"/>
</dbReference>